<dbReference type="EMBL" id="CP036271">
    <property type="protein sequence ID" value="QDT52223.1"/>
    <property type="molecule type" value="Genomic_DNA"/>
</dbReference>
<keyword evidence="1" id="KW-0547">Nucleotide-binding</keyword>
<dbReference type="InterPro" id="IPR011703">
    <property type="entry name" value="ATPase_AAA-3"/>
</dbReference>
<dbReference type="AlphaFoldDB" id="A0A517S803"/>
<evidence type="ECO:0000313" key="5">
    <source>
        <dbReference type="EMBL" id="QDT52223.1"/>
    </source>
</evidence>
<dbReference type="Gene3D" id="1.10.8.80">
    <property type="entry name" value="Magnesium chelatase subunit I, C-Terminal domain"/>
    <property type="match status" value="1"/>
</dbReference>
<keyword evidence="2" id="KW-0067">ATP-binding</keyword>
<evidence type="ECO:0000256" key="3">
    <source>
        <dbReference type="ARBA" id="ARBA00061607"/>
    </source>
</evidence>
<dbReference type="SUPFAM" id="SSF52540">
    <property type="entry name" value="P-loop containing nucleoside triphosphate hydrolases"/>
    <property type="match status" value="1"/>
</dbReference>
<evidence type="ECO:0000256" key="2">
    <source>
        <dbReference type="ARBA" id="ARBA00022840"/>
    </source>
</evidence>
<evidence type="ECO:0000259" key="4">
    <source>
        <dbReference type="SMART" id="SM00382"/>
    </source>
</evidence>
<gene>
    <name evidence="5" type="ORF">Pan44_02320</name>
</gene>
<sequence length="420" mass="46716">MKNGKCVPSGVPHGGRHKPREFPSRVFFVAGRAGMERAAAGSVGHSPALLRGWLVFFRIRIRESAPLLRIIVGPWPVSPDPAAESMSEMNLEALRAEAEDFRQTFAESRAEIGKVIVGQDRVVESTLTALFCGGNVLLEGVPGLGKTELVKAMSQVLDLDFRRIQFTPDLMPADIVGTNIMQTDEHGRYRFEFRQGPIFTQLLLADEINRATPKTQSALLETMQEGTVTTSGTIHRLKQPFFVLATQNPLEQEGTYPLPEAQLDRFLFKVEVPFPSNTELNEIVSRTILKTPIALRKLLDSERILQLRETLNKVVVADPIRDFACRLVLATHPHSEYSPAEVKRFIRWGASPRAAQALIKAARVRALSQGRAHVAFDDIRHFADEVLRHRALLNYDGQAEGIQVGALVRKAVEQLPEQAA</sequence>
<dbReference type="KEGG" id="ccos:Pan44_02320"/>
<protein>
    <submittedName>
        <fullName evidence="5">ATPase family associated with various cellular activities (AAA)</fullName>
    </submittedName>
</protein>
<dbReference type="GO" id="GO:0005524">
    <property type="term" value="F:ATP binding"/>
    <property type="evidence" value="ECO:0007669"/>
    <property type="project" value="UniProtKB-KW"/>
</dbReference>
<dbReference type="Proteomes" id="UP000315700">
    <property type="component" value="Chromosome"/>
</dbReference>
<evidence type="ECO:0000256" key="1">
    <source>
        <dbReference type="ARBA" id="ARBA00022741"/>
    </source>
</evidence>
<dbReference type="InterPro" id="IPR003593">
    <property type="entry name" value="AAA+_ATPase"/>
</dbReference>
<dbReference type="GO" id="GO:0016887">
    <property type="term" value="F:ATP hydrolysis activity"/>
    <property type="evidence" value="ECO:0007669"/>
    <property type="project" value="InterPro"/>
</dbReference>
<dbReference type="InterPro" id="IPR041628">
    <property type="entry name" value="ChlI/MoxR_AAA_lid"/>
</dbReference>
<dbReference type="FunCoup" id="A0A517S803">
    <property type="interactions" value="221"/>
</dbReference>
<feature type="domain" description="AAA+ ATPase" evidence="4">
    <location>
        <begin position="132"/>
        <end position="276"/>
    </location>
</feature>
<evidence type="ECO:0000313" key="6">
    <source>
        <dbReference type="Proteomes" id="UP000315700"/>
    </source>
</evidence>
<proteinExistence type="inferred from homology"/>
<dbReference type="Pfam" id="PF17863">
    <property type="entry name" value="AAA_lid_2"/>
    <property type="match status" value="1"/>
</dbReference>
<reference evidence="5 6" key="1">
    <citation type="submission" date="2019-02" db="EMBL/GenBank/DDBJ databases">
        <title>Deep-cultivation of Planctomycetes and their phenomic and genomic characterization uncovers novel biology.</title>
        <authorList>
            <person name="Wiegand S."/>
            <person name="Jogler M."/>
            <person name="Boedeker C."/>
            <person name="Pinto D."/>
            <person name="Vollmers J."/>
            <person name="Rivas-Marin E."/>
            <person name="Kohn T."/>
            <person name="Peeters S.H."/>
            <person name="Heuer A."/>
            <person name="Rast P."/>
            <person name="Oberbeckmann S."/>
            <person name="Bunk B."/>
            <person name="Jeske O."/>
            <person name="Meyerdierks A."/>
            <person name="Storesund J.E."/>
            <person name="Kallscheuer N."/>
            <person name="Luecker S."/>
            <person name="Lage O.M."/>
            <person name="Pohl T."/>
            <person name="Merkel B.J."/>
            <person name="Hornburger P."/>
            <person name="Mueller R.-W."/>
            <person name="Bruemmer F."/>
            <person name="Labrenz M."/>
            <person name="Spormann A.M."/>
            <person name="Op den Camp H."/>
            <person name="Overmann J."/>
            <person name="Amann R."/>
            <person name="Jetten M.S.M."/>
            <person name="Mascher T."/>
            <person name="Medema M.H."/>
            <person name="Devos D.P."/>
            <person name="Kaster A.-K."/>
            <person name="Ovreas L."/>
            <person name="Rohde M."/>
            <person name="Galperin M.Y."/>
            <person name="Jogler C."/>
        </authorList>
    </citation>
    <scope>NUCLEOTIDE SEQUENCE [LARGE SCALE GENOMIC DNA]</scope>
    <source>
        <strain evidence="5 6">Pan44</strain>
    </source>
</reference>
<dbReference type="Gene3D" id="3.40.50.300">
    <property type="entry name" value="P-loop containing nucleotide triphosphate hydrolases"/>
    <property type="match status" value="1"/>
</dbReference>
<dbReference type="PANTHER" id="PTHR42759:SF1">
    <property type="entry name" value="MAGNESIUM-CHELATASE SUBUNIT CHLD"/>
    <property type="match status" value="1"/>
</dbReference>
<dbReference type="Pfam" id="PF07726">
    <property type="entry name" value="AAA_3"/>
    <property type="match status" value="1"/>
</dbReference>
<dbReference type="InParanoid" id="A0A517S803"/>
<dbReference type="PANTHER" id="PTHR42759">
    <property type="entry name" value="MOXR FAMILY PROTEIN"/>
    <property type="match status" value="1"/>
</dbReference>
<dbReference type="CDD" id="cd00009">
    <property type="entry name" value="AAA"/>
    <property type="match status" value="1"/>
</dbReference>
<dbReference type="FunFam" id="3.40.50.300:FF:000640">
    <property type="entry name" value="MoxR family ATPase"/>
    <property type="match status" value="1"/>
</dbReference>
<comment type="similarity">
    <text evidence="3">Belongs to the MoxR family.</text>
</comment>
<dbReference type="InterPro" id="IPR050764">
    <property type="entry name" value="CbbQ/NirQ/NorQ/GpvN"/>
</dbReference>
<organism evidence="5 6">
    <name type="scientific">Caulifigura coniformis</name>
    <dbReference type="NCBI Taxonomy" id="2527983"/>
    <lineage>
        <taxon>Bacteria</taxon>
        <taxon>Pseudomonadati</taxon>
        <taxon>Planctomycetota</taxon>
        <taxon>Planctomycetia</taxon>
        <taxon>Planctomycetales</taxon>
        <taxon>Planctomycetaceae</taxon>
        <taxon>Caulifigura</taxon>
    </lineage>
</organism>
<dbReference type="SMART" id="SM00382">
    <property type="entry name" value="AAA"/>
    <property type="match status" value="1"/>
</dbReference>
<dbReference type="InterPro" id="IPR027417">
    <property type="entry name" value="P-loop_NTPase"/>
</dbReference>
<keyword evidence="6" id="KW-1185">Reference proteome</keyword>
<accession>A0A517S803</accession>
<name>A0A517S803_9PLAN</name>